<organism evidence="3 4">
    <name type="scientific">Paracoccus niistensis</name>
    <dbReference type="NCBI Taxonomy" id="632935"/>
    <lineage>
        <taxon>Bacteria</taxon>
        <taxon>Pseudomonadati</taxon>
        <taxon>Pseudomonadota</taxon>
        <taxon>Alphaproteobacteria</taxon>
        <taxon>Rhodobacterales</taxon>
        <taxon>Paracoccaceae</taxon>
        <taxon>Paracoccus</taxon>
    </lineage>
</organism>
<dbReference type="SUPFAM" id="SSF159594">
    <property type="entry name" value="XCC0632-like"/>
    <property type="match status" value="1"/>
</dbReference>
<evidence type="ECO:0000259" key="2">
    <source>
        <dbReference type="Pfam" id="PF03886"/>
    </source>
</evidence>
<protein>
    <submittedName>
        <fullName evidence="3">ABC-type transport auxiliary lipoprotein family protein</fullName>
    </submittedName>
</protein>
<dbReference type="Proteomes" id="UP001589799">
    <property type="component" value="Unassembled WGS sequence"/>
</dbReference>
<dbReference type="Pfam" id="PF03886">
    <property type="entry name" value="ABC_trans_aux"/>
    <property type="match status" value="1"/>
</dbReference>
<dbReference type="EMBL" id="JBHLWE010000005">
    <property type="protein sequence ID" value="MFC0339480.1"/>
    <property type="molecule type" value="Genomic_DNA"/>
</dbReference>
<dbReference type="InterPro" id="IPR005586">
    <property type="entry name" value="ABC_trans_aux"/>
</dbReference>
<keyword evidence="4" id="KW-1185">Reference proteome</keyword>
<dbReference type="PROSITE" id="PS51257">
    <property type="entry name" value="PROKAR_LIPOPROTEIN"/>
    <property type="match status" value="1"/>
</dbReference>
<evidence type="ECO:0000313" key="4">
    <source>
        <dbReference type="Proteomes" id="UP001589799"/>
    </source>
</evidence>
<feature type="chain" id="PRO_5045808785" evidence="1">
    <location>
        <begin position="24"/>
        <end position="204"/>
    </location>
</feature>
<feature type="signal peptide" evidence="1">
    <location>
        <begin position="1"/>
        <end position="23"/>
    </location>
</feature>
<gene>
    <name evidence="3" type="ORF">ACFFII_01710</name>
</gene>
<dbReference type="RefSeq" id="WP_377697156.1">
    <property type="nucleotide sequence ID" value="NZ_JBHLWE010000005.1"/>
</dbReference>
<accession>A0ABV6HZS8</accession>
<dbReference type="Gene3D" id="3.40.50.10610">
    <property type="entry name" value="ABC-type transport auxiliary lipoprotein component"/>
    <property type="match status" value="1"/>
</dbReference>
<evidence type="ECO:0000256" key="1">
    <source>
        <dbReference type="SAM" id="SignalP"/>
    </source>
</evidence>
<keyword evidence="1" id="KW-0732">Signal</keyword>
<reference evidence="3 4" key="1">
    <citation type="submission" date="2024-09" db="EMBL/GenBank/DDBJ databases">
        <authorList>
            <person name="Sun Q."/>
            <person name="Mori K."/>
        </authorList>
    </citation>
    <scope>NUCLEOTIDE SEQUENCE [LARGE SCALE GENOMIC DNA]</scope>
    <source>
        <strain evidence="3 4">KCTC 22789</strain>
    </source>
</reference>
<evidence type="ECO:0000313" key="3">
    <source>
        <dbReference type="EMBL" id="MFC0339480.1"/>
    </source>
</evidence>
<feature type="domain" description="ABC-type transport auxiliary lipoprotein component" evidence="2">
    <location>
        <begin position="39"/>
        <end position="196"/>
    </location>
</feature>
<name>A0ABV6HZS8_9RHOB</name>
<sequence length="204" mass="20943">MNLRPLSRRATLTGALTMLSGCAALTAIGGGGRALDTFDLTPAAGAPGRQGSSRTLVVARPEAPSAIATDRIVVKPDPSSIAHLPRARWSAEAPLLIQSLLIRSISGTGRMGYVGQVENGPVADRVLLARIDAFQAEADPAGNLVARVEIALTLLNDADQSLIASRSFTGSAVATDDSAAAVVAAFQAVMNHVLPQAAAWVVTV</sequence>
<proteinExistence type="predicted"/>
<keyword evidence="3" id="KW-0449">Lipoprotein</keyword>
<comment type="caution">
    <text evidence="3">The sequence shown here is derived from an EMBL/GenBank/DDBJ whole genome shotgun (WGS) entry which is preliminary data.</text>
</comment>